<keyword evidence="5" id="KW-1185">Reference proteome</keyword>
<dbReference type="InterPro" id="IPR005343">
    <property type="entry name" value="Noc2"/>
</dbReference>
<evidence type="ECO:0000256" key="2">
    <source>
        <dbReference type="ARBA" id="ARBA00005907"/>
    </source>
</evidence>
<dbReference type="GO" id="GO:0042393">
    <property type="term" value="F:histone binding"/>
    <property type="evidence" value="ECO:0007669"/>
    <property type="project" value="TreeGrafter"/>
</dbReference>
<comment type="subcellular location">
    <subcellularLocation>
        <location evidence="1">Nucleus</location>
    </subcellularLocation>
</comment>
<accession>A0A2G9U7B2</accession>
<dbReference type="GO" id="GO:0003714">
    <property type="term" value="F:transcription corepressor activity"/>
    <property type="evidence" value="ECO:0007669"/>
    <property type="project" value="TreeGrafter"/>
</dbReference>
<dbReference type="EMBL" id="KZ349055">
    <property type="protein sequence ID" value="PIO65390.1"/>
    <property type="molecule type" value="Genomic_DNA"/>
</dbReference>
<proteinExistence type="inferred from homology"/>
<dbReference type="OrthoDB" id="5817393at2759"/>
<dbReference type="GO" id="GO:0030691">
    <property type="term" value="C:Noc2p-Noc3p complex"/>
    <property type="evidence" value="ECO:0007669"/>
    <property type="project" value="TreeGrafter"/>
</dbReference>
<feature type="non-terminal residue" evidence="4">
    <location>
        <position position="1"/>
    </location>
</feature>
<dbReference type="GO" id="GO:0005654">
    <property type="term" value="C:nucleoplasm"/>
    <property type="evidence" value="ECO:0007669"/>
    <property type="project" value="TreeGrafter"/>
</dbReference>
<sequence length="188" mass="21475">LFRTFAELTVLHPNLAYPYAFVYIRQIAIHLRNAIISKKRKDMVQTVYNWQMMQCLYLWTRVVSKAHAVHDCEAICELTYPLTQLIHGVLKLYHSLRYIPLRLHCISLLIQLQANCGIYVPTLTLAVELLDDAEHILAKKPKSVKNAKVVDMDCALKAAHLICSQPSFPDVIVPITHRVILMSCTAPK</sequence>
<evidence type="ECO:0000256" key="1">
    <source>
        <dbReference type="ARBA" id="ARBA00004123"/>
    </source>
</evidence>
<dbReference type="GO" id="GO:0005730">
    <property type="term" value="C:nucleolus"/>
    <property type="evidence" value="ECO:0007669"/>
    <property type="project" value="TreeGrafter"/>
</dbReference>
<dbReference type="AlphaFoldDB" id="A0A2G9U7B2"/>
<gene>
    <name evidence="4" type="ORF">TELCIR_12946</name>
</gene>
<dbReference type="Pfam" id="PF03715">
    <property type="entry name" value="Noc2"/>
    <property type="match status" value="1"/>
</dbReference>
<dbReference type="PANTHER" id="PTHR12687:SF4">
    <property type="entry name" value="NUCLEOLAR COMPLEX PROTEIN 2 HOMOLOG"/>
    <property type="match status" value="1"/>
</dbReference>
<dbReference type="GO" id="GO:0030690">
    <property type="term" value="C:Noc1p-Noc2p complex"/>
    <property type="evidence" value="ECO:0007669"/>
    <property type="project" value="TreeGrafter"/>
</dbReference>
<dbReference type="GO" id="GO:0042273">
    <property type="term" value="P:ribosomal large subunit biogenesis"/>
    <property type="evidence" value="ECO:0007669"/>
    <property type="project" value="TreeGrafter"/>
</dbReference>
<keyword evidence="3" id="KW-0539">Nucleus</keyword>
<comment type="similarity">
    <text evidence="2">Belongs to the NOC2 family.</text>
</comment>
<protein>
    <submittedName>
        <fullName evidence="4">Noc2p family protein</fullName>
    </submittedName>
</protein>
<name>A0A2G9U7B2_TELCI</name>
<evidence type="ECO:0000313" key="4">
    <source>
        <dbReference type="EMBL" id="PIO65390.1"/>
    </source>
</evidence>
<dbReference type="GO" id="GO:0000122">
    <property type="term" value="P:negative regulation of transcription by RNA polymerase II"/>
    <property type="evidence" value="ECO:0007669"/>
    <property type="project" value="TreeGrafter"/>
</dbReference>
<evidence type="ECO:0000256" key="3">
    <source>
        <dbReference type="ARBA" id="ARBA00023242"/>
    </source>
</evidence>
<evidence type="ECO:0000313" key="5">
    <source>
        <dbReference type="Proteomes" id="UP000230423"/>
    </source>
</evidence>
<organism evidence="4 5">
    <name type="scientific">Teladorsagia circumcincta</name>
    <name type="common">Brown stomach worm</name>
    <name type="synonym">Ostertagia circumcincta</name>
    <dbReference type="NCBI Taxonomy" id="45464"/>
    <lineage>
        <taxon>Eukaryota</taxon>
        <taxon>Metazoa</taxon>
        <taxon>Ecdysozoa</taxon>
        <taxon>Nematoda</taxon>
        <taxon>Chromadorea</taxon>
        <taxon>Rhabditida</taxon>
        <taxon>Rhabditina</taxon>
        <taxon>Rhabditomorpha</taxon>
        <taxon>Strongyloidea</taxon>
        <taxon>Trichostrongylidae</taxon>
        <taxon>Teladorsagia</taxon>
    </lineage>
</organism>
<dbReference type="PANTHER" id="PTHR12687">
    <property type="entry name" value="NUCLEOLAR COMPLEX 2 AND RAD4-RELATED"/>
    <property type="match status" value="1"/>
</dbReference>
<dbReference type="Proteomes" id="UP000230423">
    <property type="component" value="Unassembled WGS sequence"/>
</dbReference>
<reference evidence="4 5" key="1">
    <citation type="submission" date="2015-09" db="EMBL/GenBank/DDBJ databases">
        <title>Draft genome of the parasitic nematode Teladorsagia circumcincta isolate WARC Sus (inbred).</title>
        <authorList>
            <person name="Mitreva M."/>
        </authorList>
    </citation>
    <scope>NUCLEOTIDE SEQUENCE [LARGE SCALE GENOMIC DNA]</scope>
    <source>
        <strain evidence="4 5">S</strain>
    </source>
</reference>